<dbReference type="InterPro" id="IPR057670">
    <property type="entry name" value="SH3_retrovirus"/>
</dbReference>
<evidence type="ECO:0000259" key="2">
    <source>
        <dbReference type="Pfam" id="PF25597"/>
    </source>
</evidence>
<feature type="compositionally biased region" description="Low complexity" evidence="1">
    <location>
        <begin position="474"/>
        <end position="488"/>
    </location>
</feature>
<sequence>MKRHGKTTYDVFRGRSPDISYFYVLGCLVFIHKNIDHLGKFDEKADDGFFLGYSLVAKAFRVFNIRRQEIKETYHVTFNEADDVITQTSTEGDEINFNKSRSFLNNEFLVPRNPSQSNRNDYYLPYVPAFDPLLTNNIIIPDPIIPTTQDINSPDESHEFLIADDHLFYNEADDSEPAEIHIDIYESQNITINDEPISDVEPSLIIISPSTKIIHDTLAPQERWSKDKHILLVNILGESQACVITRNRVRDSKAASAHKCLYVNFLSEIKPKKVIEALEEEGWVISLQEELNQFERNKVWTLIPAPYGKTIIGTKWIFRNKMEENGLDTLNGDLVSPVASASTGAEGPIHPKTAKQKLARKNELKAKSTLMLAILDEHLLKFHACKDAKSLWEAIKNRFRGNKESKKMQKTILKQNYENMLHQEDVNLKLLRRLPSAWNNIALIMRNKYDLDTLSMDDLYNNLKVYKSEIKGKSSSSSNSHNVAFVSSDNSNSTNETVNTAHSVSAASSKDQASTESNVDDVMFSFFSNQSNTPQLDYEDLEQIDADYLEEMDLK</sequence>
<evidence type="ECO:0000256" key="1">
    <source>
        <dbReference type="SAM" id="MobiDB-lite"/>
    </source>
</evidence>
<feature type="region of interest" description="Disordered" evidence="1">
    <location>
        <begin position="471"/>
        <end position="514"/>
    </location>
</feature>
<reference evidence="3" key="2">
    <citation type="submission" date="2022-01" db="EMBL/GenBank/DDBJ databases">
        <authorList>
            <person name="Yamashiro T."/>
            <person name="Shiraishi A."/>
            <person name="Satake H."/>
            <person name="Nakayama K."/>
        </authorList>
    </citation>
    <scope>NUCLEOTIDE SEQUENCE</scope>
</reference>
<reference evidence="3" key="1">
    <citation type="journal article" date="2022" name="Int. J. Mol. Sci.">
        <title>Draft Genome of Tanacetum Coccineum: Genomic Comparison of Closely Related Tanacetum-Family Plants.</title>
        <authorList>
            <person name="Yamashiro T."/>
            <person name="Shiraishi A."/>
            <person name="Nakayama K."/>
            <person name="Satake H."/>
        </authorList>
    </citation>
    <scope>NUCLEOTIDE SEQUENCE</scope>
</reference>
<evidence type="ECO:0000313" key="4">
    <source>
        <dbReference type="Proteomes" id="UP001151760"/>
    </source>
</evidence>
<dbReference type="Pfam" id="PF25597">
    <property type="entry name" value="SH3_retrovirus"/>
    <property type="match status" value="1"/>
</dbReference>
<feature type="domain" description="Retroviral polymerase SH3-like" evidence="2">
    <location>
        <begin position="27"/>
        <end position="82"/>
    </location>
</feature>
<dbReference type="Pfam" id="PF14223">
    <property type="entry name" value="Retrotran_gag_2"/>
    <property type="match status" value="1"/>
</dbReference>
<organism evidence="3 4">
    <name type="scientific">Tanacetum coccineum</name>
    <dbReference type="NCBI Taxonomy" id="301880"/>
    <lineage>
        <taxon>Eukaryota</taxon>
        <taxon>Viridiplantae</taxon>
        <taxon>Streptophyta</taxon>
        <taxon>Embryophyta</taxon>
        <taxon>Tracheophyta</taxon>
        <taxon>Spermatophyta</taxon>
        <taxon>Magnoliopsida</taxon>
        <taxon>eudicotyledons</taxon>
        <taxon>Gunneridae</taxon>
        <taxon>Pentapetalae</taxon>
        <taxon>asterids</taxon>
        <taxon>campanulids</taxon>
        <taxon>Asterales</taxon>
        <taxon>Asteraceae</taxon>
        <taxon>Asteroideae</taxon>
        <taxon>Anthemideae</taxon>
        <taxon>Anthemidinae</taxon>
        <taxon>Tanacetum</taxon>
    </lineage>
</organism>
<name>A0ABQ4X5L4_9ASTR</name>
<keyword evidence="4" id="KW-1185">Reference proteome</keyword>
<gene>
    <name evidence="3" type="ORF">Tco_0655181</name>
</gene>
<protein>
    <submittedName>
        <fullName evidence="3">Ribonuclease H-like domain-containing protein</fullName>
    </submittedName>
</protein>
<evidence type="ECO:0000313" key="3">
    <source>
        <dbReference type="EMBL" id="GJS60397.1"/>
    </source>
</evidence>
<feature type="compositionally biased region" description="Polar residues" evidence="1">
    <location>
        <begin position="489"/>
        <end position="514"/>
    </location>
</feature>
<dbReference type="Proteomes" id="UP001151760">
    <property type="component" value="Unassembled WGS sequence"/>
</dbReference>
<proteinExistence type="predicted"/>
<comment type="caution">
    <text evidence="3">The sequence shown here is derived from an EMBL/GenBank/DDBJ whole genome shotgun (WGS) entry which is preliminary data.</text>
</comment>
<dbReference type="EMBL" id="BQNB010009218">
    <property type="protein sequence ID" value="GJS60397.1"/>
    <property type="molecule type" value="Genomic_DNA"/>
</dbReference>
<accession>A0ABQ4X5L4</accession>